<reference evidence="4" key="1">
    <citation type="submission" date="2025-08" db="UniProtKB">
        <authorList>
            <consortium name="RefSeq"/>
        </authorList>
    </citation>
    <scope>IDENTIFICATION</scope>
    <source>
        <tissue evidence="4">Testes</tissue>
    </source>
</reference>
<dbReference type="Pfam" id="PF00270">
    <property type="entry name" value="DEAD"/>
    <property type="match status" value="1"/>
</dbReference>
<dbReference type="GeneID" id="102803786"/>
<organism evidence="3 4">
    <name type="scientific">Saccoglossus kowalevskii</name>
    <name type="common">Acorn worm</name>
    <dbReference type="NCBI Taxonomy" id="10224"/>
    <lineage>
        <taxon>Eukaryota</taxon>
        <taxon>Metazoa</taxon>
        <taxon>Hemichordata</taxon>
        <taxon>Enteropneusta</taxon>
        <taxon>Harrimaniidae</taxon>
        <taxon>Saccoglossus</taxon>
    </lineage>
</organism>
<sequence>MDNLNLVKSKYKFNYEFKEEQKIIFNSVALENMHTFGVLPTGFGKSDCFVVPQLLVDEDNSSLLNLLDVPRKKSTHRFGDFPIEESNAQSDDNMERAGSEGYIIEGQYSVVFCSPESIVRDPWRTMLGNAHYKERLCLLACDEAHCIVEWGDDFRPSYKQVTVLRSLTTCPILVLTATATESMRQNILSTLLLDEEEVKTVAIVPDRTMTQVADIYEFVMTELGDKAWSGDSHIIDNRLVDMFHSSIDADTEKKNSQCFSTNR</sequence>
<evidence type="ECO:0000313" key="3">
    <source>
        <dbReference type="Proteomes" id="UP000694865"/>
    </source>
</evidence>
<dbReference type="InterPro" id="IPR014001">
    <property type="entry name" value="Helicase_ATP-bd"/>
</dbReference>
<proteinExistence type="inferred from homology"/>
<accession>A0ABM0LYL2</accession>
<dbReference type="RefSeq" id="XP_006812853.1">
    <property type="nucleotide sequence ID" value="XM_006812790.1"/>
</dbReference>
<gene>
    <name evidence="4" type="primary">LOC102803786</name>
</gene>
<dbReference type="PANTHER" id="PTHR13710">
    <property type="entry name" value="DNA HELICASE RECQ FAMILY MEMBER"/>
    <property type="match status" value="1"/>
</dbReference>
<dbReference type="Gene3D" id="3.40.50.300">
    <property type="entry name" value="P-loop containing nucleotide triphosphate hydrolases"/>
    <property type="match status" value="1"/>
</dbReference>
<feature type="domain" description="Helicase ATP-binding" evidence="2">
    <location>
        <begin position="26"/>
        <end position="197"/>
    </location>
</feature>
<protein>
    <submittedName>
        <fullName evidence="4">ATP-dependent DNA helicase Q-like SIM-like</fullName>
    </submittedName>
</protein>
<name>A0ABM0LYL2_SACKO</name>
<dbReference type="InterPro" id="IPR011545">
    <property type="entry name" value="DEAD/DEAH_box_helicase_dom"/>
</dbReference>
<dbReference type="InterPro" id="IPR027417">
    <property type="entry name" value="P-loop_NTPase"/>
</dbReference>
<keyword evidence="3" id="KW-1185">Reference proteome</keyword>
<evidence type="ECO:0000256" key="1">
    <source>
        <dbReference type="ARBA" id="ARBA00005446"/>
    </source>
</evidence>
<dbReference type="Proteomes" id="UP000694865">
    <property type="component" value="Unplaced"/>
</dbReference>
<evidence type="ECO:0000259" key="2">
    <source>
        <dbReference type="PROSITE" id="PS51192"/>
    </source>
</evidence>
<dbReference type="PROSITE" id="PS51192">
    <property type="entry name" value="HELICASE_ATP_BIND_1"/>
    <property type="match status" value="1"/>
</dbReference>
<evidence type="ECO:0000313" key="4">
    <source>
        <dbReference type="RefSeq" id="XP_006812853.1"/>
    </source>
</evidence>
<dbReference type="PANTHER" id="PTHR13710:SF157">
    <property type="entry name" value="DNA HELICASE"/>
    <property type="match status" value="1"/>
</dbReference>
<dbReference type="SUPFAM" id="SSF52540">
    <property type="entry name" value="P-loop containing nucleoside triphosphate hydrolases"/>
    <property type="match status" value="1"/>
</dbReference>
<comment type="similarity">
    <text evidence="1">Belongs to the helicase family. RecQ subfamily.</text>
</comment>